<dbReference type="CDD" id="cd19769">
    <property type="entry name" value="Bbox2_TRIM16-like"/>
    <property type="match status" value="1"/>
</dbReference>
<dbReference type="InterPro" id="IPR013320">
    <property type="entry name" value="ConA-like_dom_sf"/>
</dbReference>
<dbReference type="CDD" id="cd13733">
    <property type="entry name" value="SPRY_PRY_C-I_1"/>
    <property type="match status" value="1"/>
</dbReference>
<dbReference type="InterPro" id="IPR017907">
    <property type="entry name" value="Znf_RING_CS"/>
</dbReference>
<dbReference type="Pfam" id="PF13445">
    <property type="entry name" value="zf-RING_UBOX"/>
    <property type="match status" value="1"/>
</dbReference>
<keyword evidence="5" id="KW-0175">Coiled coil</keyword>
<dbReference type="Proteomes" id="UP000265120">
    <property type="component" value="Chromosome 9"/>
</dbReference>
<dbReference type="InterPro" id="IPR001841">
    <property type="entry name" value="Znf_RING"/>
</dbReference>
<dbReference type="OrthoDB" id="6270329at2759"/>
<dbReference type="FunCoup" id="A0A3P8VP60">
    <property type="interactions" value="3"/>
</dbReference>
<feature type="domain" description="B box-type" evidence="7">
    <location>
        <begin position="173"/>
        <end position="214"/>
    </location>
</feature>
<dbReference type="InterPro" id="IPR006574">
    <property type="entry name" value="PRY"/>
</dbReference>
<dbReference type="SMART" id="SM00589">
    <property type="entry name" value="PRY"/>
    <property type="match status" value="1"/>
</dbReference>
<evidence type="ECO:0000259" key="8">
    <source>
        <dbReference type="PROSITE" id="PS50188"/>
    </source>
</evidence>
<dbReference type="PROSITE" id="PS50119">
    <property type="entry name" value="ZF_BBOX"/>
    <property type="match status" value="1"/>
</dbReference>
<dbReference type="AlphaFoldDB" id="A0A3P8VP60"/>
<dbReference type="InterPro" id="IPR003877">
    <property type="entry name" value="SPRY_dom"/>
</dbReference>
<dbReference type="STRING" id="244447.ENSCSEP00000017018"/>
<dbReference type="Pfam" id="PF00643">
    <property type="entry name" value="zf-B_box"/>
    <property type="match status" value="1"/>
</dbReference>
<reference evidence="9" key="3">
    <citation type="submission" date="2025-09" db="UniProtKB">
        <authorList>
            <consortium name="Ensembl"/>
        </authorList>
    </citation>
    <scope>IDENTIFICATION</scope>
</reference>
<dbReference type="GO" id="GO:0008270">
    <property type="term" value="F:zinc ion binding"/>
    <property type="evidence" value="ECO:0007669"/>
    <property type="project" value="UniProtKB-KW"/>
</dbReference>
<evidence type="ECO:0000259" key="7">
    <source>
        <dbReference type="PROSITE" id="PS50119"/>
    </source>
</evidence>
<proteinExistence type="predicted"/>
<dbReference type="SUPFAM" id="SSF57850">
    <property type="entry name" value="RING/U-box"/>
    <property type="match status" value="1"/>
</dbReference>
<keyword evidence="2 4" id="KW-0863">Zinc-finger</keyword>
<dbReference type="GO" id="GO:0001666">
    <property type="term" value="P:response to hypoxia"/>
    <property type="evidence" value="ECO:0007669"/>
    <property type="project" value="Ensembl"/>
</dbReference>
<dbReference type="InterPro" id="IPR003879">
    <property type="entry name" value="Butyrophylin_SPRY"/>
</dbReference>
<evidence type="ECO:0000256" key="2">
    <source>
        <dbReference type="ARBA" id="ARBA00022771"/>
    </source>
</evidence>
<evidence type="ECO:0000256" key="5">
    <source>
        <dbReference type="SAM" id="Coils"/>
    </source>
</evidence>
<dbReference type="PROSITE" id="PS50188">
    <property type="entry name" value="B302_SPRY"/>
    <property type="match status" value="1"/>
</dbReference>
<dbReference type="Ensembl" id="ENSCSET00000017231.1">
    <property type="protein sequence ID" value="ENSCSEP00000017018.1"/>
    <property type="gene ID" value="ENSCSEG00000010935.1"/>
</dbReference>
<organism evidence="9 10">
    <name type="scientific">Cynoglossus semilaevis</name>
    <name type="common">Tongue sole</name>
    <dbReference type="NCBI Taxonomy" id="244447"/>
    <lineage>
        <taxon>Eukaryota</taxon>
        <taxon>Metazoa</taxon>
        <taxon>Chordata</taxon>
        <taxon>Craniata</taxon>
        <taxon>Vertebrata</taxon>
        <taxon>Euteleostomi</taxon>
        <taxon>Actinopterygii</taxon>
        <taxon>Neopterygii</taxon>
        <taxon>Teleostei</taxon>
        <taxon>Neoteleostei</taxon>
        <taxon>Acanthomorphata</taxon>
        <taxon>Carangaria</taxon>
        <taxon>Pleuronectiformes</taxon>
        <taxon>Pleuronectoidei</taxon>
        <taxon>Cynoglossidae</taxon>
        <taxon>Cynoglossinae</taxon>
        <taxon>Cynoglossus</taxon>
    </lineage>
</organism>
<dbReference type="GeneTree" id="ENSGT00940000165823"/>
<sequence length="585" mass="65717">MALPVPFLSDDQFTCSICLEVFDNPVSTPCGHSFCKSCISSYWEGAGGGAKTYQCPMCKESFRKLPDLHINHTLKEITERYKEVTKEVAMMDSTPPPSLHHLQRRSTLTLVQKPGEMPQGIFTELMTRFQQLNPAEPQNPNENKVKGRLARQSQSLDHSLEHTAANSADPALMNVPLCPIHTRGLEYFCRTDNSVICGLCVETTEHSGHCILPAQREWLIKKSQLGIQELEVKNLICARESKVDEIHSCIQQIQAAAEKETQEAVSAFSALISSVERCQTQVLEMIAMNHRAAEHKAQTLLKELQDEISALKGRSDVLSELAVSDDCFHFLKISAALSVPLQSKDWTNVSVSEPNTGQILRSVESVVERFQEEVKKLPEIYHRSMTEQTVSRVIPKTKRVQEYAADVTLDHRTAHPRLVISADGKQVFCGDRQQVVPEYPERFDRVVCVLAHQGFSSGRHYWEVEVGGKTDWDLGIASCSVNRKGKITVSPSHGYWFLSLRDRTEYAFRTEPSTNISVTSRASRIGVYVDCDKGLLSFYNVEARILIYTFTDKFPDTIHPFFSPCTNKSGRNQAPLIICPPTVTE</sequence>
<dbReference type="InterPro" id="IPR000315">
    <property type="entry name" value="Znf_B-box"/>
</dbReference>
<evidence type="ECO:0000256" key="4">
    <source>
        <dbReference type="PROSITE-ProRule" id="PRU00024"/>
    </source>
</evidence>
<evidence type="ECO:0000259" key="6">
    <source>
        <dbReference type="PROSITE" id="PS50089"/>
    </source>
</evidence>
<evidence type="ECO:0000256" key="3">
    <source>
        <dbReference type="ARBA" id="ARBA00022833"/>
    </source>
</evidence>
<dbReference type="Pfam" id="PF13765">
    <property type="entry name" value="PRY"/>
    <property type="match status" value="1"/>
</dbReference>
<dbReference type="Pfam" id="PF25600">
    <property type="entry name" value="TRIM_CC"/>
    <property type="match status" value="1"/>
</dbReference>
<dbReference type="Pfam" id="PF00622">
    <property type="entry name" value="SPRY"/>
    <property type="match status" value="1"/>
</dbReference>
<feature type="domain" description="RING-type" evidence="6">
    <location>
        <begin position="15"/>
        <end position="59"/>
    </location>
</feature>
<reference evidence="9" key="2">
    <citation type="submission" date="2025-08" db="UniProtKB">
        <authorList>
            <consortium name="Ensembl"/>
        </authorList>
    </citation>
    <scope>IDENTIFICATION</scope>
</reference>
<evidence type="ECO:0000313" key="10">
    <source>
        <dbReference type="Proteomes" id="UP000265120"/>
    </source>
</evidence>
<dbReference type="InterPro" id="IPR001870">
    <property type="entry name" value="B30.2/SPRY"/>
</dbReference>
<dbReference type="InterPro" id="IPR058030">
    <property type="entry name" value="TRIM8/14/16/25/29/45/65_CC"/>
</dbReference>
<dbReference type="OMA" id="VCVMAHQ"/>
<dbReference type="SUPFAM" id="SSF57845">
    <property type="entry name" value="B-box zinc-binding domain"/>
    <property type="match status" value="1"/>
</dbReference>
<reference evidence="9 10" key="1">
    <citation type="journal article" date="2014" name="Nat. Genet.">
        <title>Whole-genome sequence of a flatfish provides insights into ZW sex chromosome evolution and adaptation to a benthic lifestyle.</title>
        <authorList>
            <person name="Chen S."/>
            <person name="Zhang G."/>
            <person name="Shao C."/>
            <person name="Huang Q."/>
            <person name="Liu G."/>
            <person name="Zhang P."/>
            <person name="Song W."/>
            <person name="An N."/>
            <person name="Chalopin D."/>
            <person name="Volff J.N."/>
            <person name="Hong Y."/>
            <person name="Li Q."/>
            <person name="Sha Z."/>
            <person name="Zhou H."/>
            <person name="Xie M."/>
            <person name="Yu Q."/>
            <person name="Liu Y."/>
            <person name="Xiang H."/>
            <person name="Wang N."/>
            <person name="Wu K."/>
            <person name="Yang C."/>
            <person name="Zhou Q."/>
            <person name="Liao X."/>
            <person name="Yang L."/>
            <person name="Hu Q."/>
            <person name="Zhang J."/>
            <person name="Meng L."/>
            <person name="Jin L."/>
            <person name="Tian Y."/>
            <person name="Lian J."/>
            <person name="Yang J."/>
            <person name="Miao G."/>
            <person name="Liu S."/>
            <person name="Liang Z."/>
            <person name="Yan F."/>
            <person name="Li Y."/>
            <person name="Sun B."/>
            <person name="Zhang H."/>
            <person name="Zhang J."/>
            <person name="Zhu Y."/>
            <person name="Du M."/>
            <person name="Zhao Y."/>
            <person name="Schartl M."/>
            <person name="Tang Q."/>
            <person name="Wang J."/>
        </authorList>
    </citation>
    <scope>NUCLEOTIDE SEQUENCE</scope>
</reference>
<dbReference type="InParanoid" id="A0A3P8VP60"/>
<keyword evidence="1" id="KW-0479">Metal-binding</keyword>
<evidence type="ECO:0000256" key="1">
    <source>
        <dbReference type="ARBA" id="ARBA00022723"/>
    </source>
</evidence>
<dbReference type="RefSeq" id="XP_008315414.1">
    <property type="nucleotide sequence ID" value="XM_008317192.2"/>
</dbReference>
<dbReference type="Gene3D" id="2.60.120.920">
    <property type="match status" value="1"/>
</dbReference>
<dbReference type="Gene3D" id="3.30.40.10">
    <property type="entry name" value="Zinc/RING finger domain, C3HC4 (zinc finger)"/>
    <property type="match status" value="1"/>
</dbReference>
<keyword evidence="3" id="KW-0862">Zinc</keyword>
<keyword evidence="10" id="KW-1185">Reference proteome</keyword>
<feature type="domain" description="B30.2/SPRY" evidence="8">
    <location>
        <begin position="386"/>
        <end position="583"/>
    </location>
</feature>
<dbReference type="InterPro" id="IPR050143">
    <property type="entry name" value="TRIM/RBCC"/>
</dbReference>
<dbReference type="GeneID" id="103383873"/>
<dbReference type="InterPro" id="IPR027370">
    <property type="entry name" value="Znf-RING_euk"/>
</dbReference>
<dbReference type="Gene3D" id="3.30.160.60">
    <property type="entry name" value="Classic Zinc Finger"/>
    <property type="match status" value="1"/>
</dbReference>
<evidence type="ECO:0000313" key="9">
    <source>
        <dbReference type="Ensembl" id="ENSCSEP00000017018.1"/>
    </source>
</evidence>
<feature type="coiled-coil region" evidence="5">
    <location>
        <begin position="294"/>
        <end position="321"/>
    </location>
</feature>
<dbReference type="PROSITE" id="PS00518">
    <property type="entry name" value="ZF_RING_1"/>
    <property type="match status" value="1"/>
</dbReference>
<dbReference type="FunFam" id="2.60.120.920:FF:000004">
    <property type="entry name" value="Butyrophilin subfamily 1 member A1"/>
    <property type="match status" value="1"/>
</dbReference>
<name>A0A3P8VP60_CYNSE</name>
<protein>
    <submittedName>
        <fullName evidence="9">Bloodthirsty-related gene family, member 1</fullName>
    </submittedName>
</protein>
<dbReference type="PRINTS" id="PR01407">
    <property type="entry name" value="BUTYPHLNCDUF"/>
</dbReference>
<dbReference type="PANTHER" id="PTHR24103">
    <property type="entry name" value="E3 UBIQUITIN-PROTEIN LIGASE TRIM"/>
    <property type="match status" value="1"/>
</dbReference>
<dbReference type="SMART" id="SM00336">
    <property type="entry name" value="BBOX"/>
    <property type="match status" value="1"/>
</dbReference>
<dbReference type="SUPFAM" id="SSF49899">
    <property type="entry name" value="Concanavalin A-like lectins/glucanases"/>
    <property type="match status" value="1"/>
</dbReference>
<accession>A0A3P8VP60</accession>
<dbReference type="InterPro" id="IPR013083">
    <property type="entry name" value="Znf_RING/FYVE/PHD"/>
</dbReference>
<dbReference type="PROSITE" id="PS50089">
    <property type="entry name" value="ZF_RING_2"/>
    <property type="match status" value="1"/>
</dbReference>
<dbReference type="SMART" id="SM00449">
    <property type="entry name" value="SPRY"/>
    <property type="match status" value="1"/>
</dbReference>
<dbReference type="SMART" id="SM00184">
    <property type="entry name" value="RING"/>
    <property type="match status" value="1"/>
</dbReference>
<dbReference type="InterPro" id="IPR043136">
    <property type="entry name" value="B30.2/SPRY_sf"/>
</dbReference>